<organism evidence="3 4">
    <name type="scientific">Streptomyces alboflavus</name>
    <dbReference type="NCBI Taxonomy" id="67267"/>
    <lineage>
        <taxon>Bacteria</taxon>
        <taxon>Bacillati</taxon>
        <taxon>Actinomycetota</taxon>
        <taxon>Actinomycetes</taxon>
        <taxon>Kitasatosporales</taxon>
        <taxon>Streptomycetaceae</taxon>
        <taxon>Streptomyces</taxon>
    </lineage>
</organism>
<feature type="transmembrane region" description="Helical" evidence="2">
    <location>
        <begin position="27"/>
        <end position="47"/>
    </location>
</feature>
<keyword evidence="2" id="KW-0812">Transmembrane</keyword>
<gene>
    <name evidence="3" type="ORF">SMD44_03250</name>
</gene>
<evidence type="ECO:0000313" key="4">
    <source>
        <dbReference type="Proteomes" id="UP000195880"/>
    </source>
</evidence>
<dbReference type="Proteomes" id="UP000195880">
    <property type="component" value="Chromosome"/>
</dbReference>
<feature type="region of interest" description="Disordered" evidence="1">
    <location>
        <begin position="1"/>
        <end position="22"/>
    </location>
</feature>
<proteinExistence type="predicted"/>
<dbReference type="KEGG" id="salf:SMD44_03250"/>
<dbReference type="AlphaFoldDB" id="A0A1Z1WBK3"/>
<evidence type="ECO:0000256" key="2">
    <source>
        <dbReference type="SAM" id="Phobius"/>
    </source>
</evidence>
<dbReference type="EMBL" id="CP021748">
    <property type="protein sequence ID" value="ARX83821.1"/>
    <property type="molecule type" value="Genomic_DNA"/>
</dbReference>
<accession>A0A1Z1WBK3</accession>
<protein>
    <submittedName>
        <fullName evidence="3">Uncharacterized protein</fullName>
    </submittedName>
</protein>
<reference evidence="3 4" key="1">
    <citation type="submission" date="2017-05" db="EMBL/GenBank/DDBJ databases">
        <title>Streptomyces alboflavus Genome sequencing and assembly.</title>
        <authorList>
            <person name="Wang Y."/>
            <person name="Du B."/>
            <person name="Ding Y."/>
            <person name="Liu H."/>
            <person name="Hou Q."/>
            <person name="Liu K."/>
            <person name="Wang C."/>
            <person name="Yao L."/>
        </authorList>
    </citation>
    <scope>NUCLEOTIDE SEQUENCE [LARGE SCALE GENOMIC DNA]</scope>
    <source>
        <strain evidence="3 4">MDJK44</strain>
    </source>
</reference>
<keyword evidence="2" id="KW-0472">Membrane</keyword>
<sequence>MPQTPPQPYAQYPQPPQPAGGRRGRTVAVVVVVVLAVLAAGLGTWWWTRDGDEGPLAGRPRVTDARAGLSYGIPEGWERNDKKGGLIGAFTSSIASKGKGLADSAVEGSEEEGGGIVLAGRSGAVPESSLKTETERAARSNAEFFYPDGSSEVKESEATTVDGRPAHTTALTVRDGEGGTAHLRLTLVSVDGTRSAFLLGVATPGTDIGPYADKGPVDEKVVDEVVASVELN</sequence>
<keyword evidence="4" id="KW-1185">Reference proteome</keyword>
<feature type="compositionally biased region" description="Pro residues" evidence="1">
    <location>
        <begin position="1"/>
        <end position="18"/>
    </location>
</feature>
<evidence type="ECO:0000313" key="3">
    <source>
        <dbReference type="EMBL" id="ARX83821.1"/>
    </source>
</evidence>
<evidence type="ECO:0000256" key="1">
    <source>
        <dbReference type="SAM" id="MobiDB-lite"/>
    </source>
</evidence>
<name>A0A1Z1WBK3_9ACTN</name>
<keyword evidence="2" id="KW-1133">Transmembrane helix</keyword>